<dbReference type="STRING" id="1784.VC42_15275"/>
<protein>
    <submittedName>
        <fullName evidence="1">Uncharacterized protein</fullName>
    </submittedName>
</protein>
<gene>
    <name evidence="1" type="ORF">B5M45_15125</name>
</gene>
<dbReference type="Gene3D" id="3.60.21.10">
    <property type="match status" value="1"/>
</dbReference>
<dbReference type="Proteomes" id="UP000193040">
    <property type="component" value="Unassembled WGS sequence"/>
</dbReference>
<dbReference type="InterPro" id="IPR029052">
    <property type="entry name" value="Metallo-depent_PP-like"/>
</dbReference>
<sequence length="368" mass="41736">MTGKDKPLRLWAFGDAHVGTDKTHGRDSLAEAIIHSERGGPDGGPAFDWDVAIDVGDMSGAHHSLPDDSEGREVADQFRALRPHRREDVYSVCGNHDRSGLDEPEAWWWRKWVDPLGEHTETSGVDARARRYPITGSWQRYSFRIGNLLFLMMSDRNEPTQRIGRGTLGGNPGGVVSGETYRWWQDMVLAHPDLNIVTVHHYVLKDTTVASGEWEGVRKGDDGRWHEHYHRPFADGTPNGASYLYWVDSRPDSARFETFLAEQPGRVAMWLAGHTHTHPDDDYGGKTHIEQRWGTWFLNVASLSRHHMPLTTLPISRLLTFTPGSRAVRVQCYLHTNQHAAQGWYPPAQRMITLPRPFRWCVTAAPGR</sequence>
<evidence type="ECO:0000313" key="2">
    <source>
        <dbReference type="Proteomes" id="UP000193040"/>
    </source>
</evidence>
<keyword evidence="2" id="KW-1185">Reference proteome</keyword>
<proteinExistence type="predicted"/>
<organism evidence="1 2">
    <name type="scientific">Mycobacterium simiae</name>
    <name type="common">Mycobacterium habana</name>
    <dbReference type="NCBI Taxonomy" id="1784"/>
    <lineage>
        <taxon>Bacteria</taxon>
        <taxon>Bacillati</taxon>
        <taxon>Actinomycetota</taxon>
        <taxon>Actinomycetes</taxon>
        <taxon>Mycobacteriales</taxon>
        <taxon>Mycobacteriaceae</taxon>
        <taxon>Mycobacterium</taxon>
        <taxon>Mycobacterium simiae complex</taxon>
    </lineage>
</organism>
<dbReference type="EMBL" id="MZZM01000019">
    <property type="protein sequence ID" value="ORJ59636.1"/>
    <property type="molecule type" value="Genomic_DNA"/>
</dbReference>
<dbReference type="RefSeq" id="WP_084951051.1">
    <property type="nucleotide sequence ID" value="NZ_MZZM01000019.1"/>
</dbReference>
<reference evidence="1 2" key="1">
    <citation type="submission" date="2017-03" db="EMBL/GenBank/DDBJ databases">
        <title>Genomic insights into Mycobacterium simiae human colonization.</title>
        <authorList>
            <person name="Steffani J.L."/>
            <person name="Brunck M.E."/>
            <person name="Cruz E."/>
            <person name="Montiel R."/>
            <person name="Barona F."/>
        </authorList>
    </citation>
    <scope>NUCLEOTIDE SEQUENCE [LARGE SCALE GENOMIC DNA]</scope>
    <source>
        <strain evidence="1 2">MsiGto</strain>
    </source>
</reference>
<dbReference type="AlphaFoldDB" id="A0A1X0Y3A7"/>
<evidence type="ECO:0000313" key="1">
    <source>
        <dbReference type="EMBL" id="ORJ59636.1"/>
    </source>
</evidence>
<dbReference type="SUPFAM" id="SSF56300">
    <property type="entry name" value="Metallo-dependent phosphatases"/>
    <property type="match status" value="1"/>
</dbReference>
<accession>A0A1X0Y3A7</accession>
<comment type="caution">
    <text evidence="1">The sequence shown here is derived from an EMBL/GenBank/DDBJ whole genome shotgun (WGS) entry which is preliminary data.</text>
</comment>
<name>A0A1X0Y3A7_MYCSI</name>